<feature type="transmembrane region" description="Helical" evidence="9">
    <location>
        <begin position="123"/>
        <end position="144"/>
    </location>
</feature>
<dbReference type="NCBIfam" id="TIGR00796">
    <property type="entry name" value="livcs"/>
    <property type="match status" value="1"/>
</dbReference>
<dbReference type="KEGG" id="scc:Spico_1527"/>
<dbReference type="Proteomes" id="UP000007939">
    <property type="component" value="Chromosome"/>
</dbReference>
<comment type="subcellular location">
    <subcellularLocation>
        <location evidence="1">Cell membrane</location>
        <topology evidence="1">Multi-pass membrane protein</topology>
    </subcellularLocation>
</comment>
<dbReference type="PANTHER" id="PTHR30588:SF0">
    <property type="entry name" value="BRANCHED-CHAIN AMINO ACID PERMEASE BRNQ"/>
    <property type="match status" value="1"/>
</dbReference>
<feature type="transmembrane region" description="Helical" evidence="9">
    <location>
        <begin position="280"/>
        <end position="313"/>
    </location>
</feature>
<feature type="transmembrane region" description="Helical" evidence="9">
    <location>
        <begin position="426"/>
        <end position="445"/>
    </location>
</feature>
<evidence type="ECO:0000256" key="8">
    <source>
        <dbReference type="ARBA" id="ARBA00023136"/>
    </source>
</evidence>
<evidence type="ECO:0000256" key="2">
    <source>
        <dbReference type="ARBA" id="ARBA00008540"/>
    </source>
</evidence>
<accession>F4GIW2</accession>
<dbReference type="GO" id="GO:0015188">
    <property type="term" value="F:L-isoleucine transmembrane transporter activity"/>
    <property type="evidence" value="ECO:0007669"/>
    <property type="project" value="TreeGrafter"/>
</dbReference>
<keyword evidence="7 9" id="KW-1133">Transmembrane helix</keyword>
<dbReference type="STRING" id="760011.Spico_1527"/>
<feature type="transmembrane region" description="Helical" evidence="9">
    <location>
        <begin position="197"/>
        <end position="216"/>
    </location>
</feature>
<dbReference type="eggNOG" id="COG1114">
    <property type="taxonomic scope" value="Bacteria"/>
</dbReference>
<dbReference type="RefSeq" id="WP_013740124.1">
    <property type="nucleotide sequence ID" value="NC_015436.1"/>
</dbReference>
<gene>
    <name evidence="10" type="ordered locus">Spico_1527</name>
</gene>
<keyword evidence="8 9" id="KW-0472">Membrane</keyword>
<feature type="transmembrane region" description="Helical" evidence="9">
    <location>
        <begin position="237"/>
        <end position="260"/>
    </location>
</feature>
<feature type="transmembrane region" description="Helical" evidence="9">
    <location>
        <begin position="12"/>
        <end position="32"/>
    </location>
</feature>
<evidence type="ECO:0000256" key="1">
    <source>
        <dbReference type="ARBA" id="ARBA00004651"/>
    </source>
</evidence>
<feature type="transmembrane region" description="Helical" evidence="9">
    <location>
        <begin position="378"/>
        <end position="398"/>
    </location>
</feature>
<reference evidence="10 11" key="2">
    <citation type="journal article" date="2012" name="Stand. Genomic Sci.">
        <title>Complete genome sequence of the termite hindgut bacterium Spirochaeta coccoides type strain (SPN1(T)), reclassification in the genus Sphaerochaeta as Sphaerochaeta coccoides comb. nov. and emendations of the family Spirochaetaceae and the genus Sphaerochaeta.</title>
        <authorList>
            <person name="Abt B."/>
            <person name="Han C."/>
            <person name="Scheuner C."/>
            <person name="Lu M."/>
            <person name="Lapidus A."/>
            <person name="Nolan M."/>
            <person name="Lucas S."/>
            <person name="Hammon N."/>
            <person name="Deshpande S."/>
            <person name="Cheng J.F."/>
            <person name="Tapia R."/>
            <person name="Goodwin L.A."/>
            <person name="Pitluck S."/>
            <person name="Liolios K."/>
            <person name="Pagani I."/>
            <person name="Ivanova N."/>
            <person name="Mavromatis K."/>
            <person name="Mikhailova N."/>
            <person name="Huntemann M."/>
            <person name="Pati A."/>
            <person name="Chen A."/>
            <person name="Palaniappan K."/>
            <person name="Land M."/>
            <person name="Hauser L."/>
            <person name="Brambilla E.M."/>
            <person name="Rohde M."/>
            <person name="Spring S."/>
            <person name="Gronow S."/>
            <person name="Goker M."/>
            <person name="Woyke T."/>
            <person name="Bristow J."/>
            <person name="Eisen J.A."/>
            <person name="Markowitz V."/>
            <person name="Hugenholtz P."/>
            <person name="Kyrpides N.C."/>
            <person name="Klenk H.P."/>
            <person name="Detter J.C."/>
        </authorList>
    </citation>
    <scope>NUCLEOTIDE SEQUENCE [LARGE SCALE GENOMIC DNA]</scope>
    <source>
        <strain evidence="11">ATCC BAA-1237 / DSM 17374 / SPN1</strain>
    </source>
</reference>
<keyword evidence="5 9" id="KW-0812">Transmembrane</keyword>
<name>F4GIW2_PARC1</name>
<dbReference type="EMBL" id="CP002659">
    <property type="protein sequence ID" value="AEC02730.1"/>
    <property type="molecule type" value="Genomic_DNA"/>
</dbReference>
<feature type="transmembrane region" description="Helical" evidence="9">
    <location>
        <begin position="81"/>
        <end position="103"/>
    </location>
</feature>
<feature type="transmembrane region" description="Helical" evidence="9">
    <location>
        <begin position="325"/>
        <end position="345"/>
    </location>
</feature>
<feature type="transmembrane region" description="Helical" evidence="9">
    <location>
        <begin position="351"/>
        <end position="371"/>
    </location>
</feature>
<evidence type="ECO:0000256" key="9">
    <source>
        <dbReference type="SAM" id="Phobius"/>
    </source>
</evidence>
<feature type="transmembrane region" description="Helical" evidence="9">
    <location>
        <begin position="44"/>
        <end position="69"/>
    </location>
</feature>
<dbReference type="PANTHER" id="PTHR30588">
    <property type="entry name" value="BRANCHED-CHAIN AMINO ACID TRANSPORT SYSTEM 2 CARRIER PROTEIN"/>
    <property type="match status" value="1"/>
</dbReference>
<evidence type="ECO:0000256" key="3">
    <source>
        <dbReference type="ARBA" id="ARBA00022448"/>
    </source>
</evidence>
<keyword evidence="6" id="KW-0029">Amino-acid transport</keyword>
<dbReference type="GO" id="GO:0015820">
    <property type="term" value="P:L-leucine transport"/>
    <property type="evidence" value="ECO:0007669"/>
    <property type="project" value="TreeGrafter"/>
</dbReference>
<evidence type="ECO:0000256" key="5">
    <source>
        <dbReference type="ARBA" id="ARBA00022692"/>
    </source>
</evidence>
<protein>
    <submittedName>
        <fullName evidence="10">Branched-chain amino acid transport system II carrier protein</fullName>
    </submittedName>
</protein>
<dbReference type="GO" id="GO:0015818">
    <property type="term" value="P:isoleucine transport"/>
    <property type="evidence" value="ECO:0007669"/>
    <property type="project" value="TreeGrafter"/>
</dbReference>
<organism evidence="10 11">
    <name type="scientific">Parasphaerochaeta coccoides (strain ATCC BAA-1237 / DSM 17374 / SPN1)</name>
    <name type="common">Sphaerochaeta coccoides</name>
    <dbReference type="NCBI Taxonomy" id="760011"/>
    <lineage>
        <taxon>Bacteria</taxon>
        <taxon>Pseudomonadati</taxon>
        <taxon>Spirochaetota</taxon>
        <taxon>Spirochaetia</taxon>
        <taxon>Spirochaetales</taxon>
        <taxon>Sphaerochaetaceae</taxon>
        <taxon>Parasphaerochaeta</taxon>
    </lineage>
</organism>
<keyword evidence="11" id="KW-1185">Reference proteome</keyword>
<evidence type="ECO:0000256" key="7">
    <source>
        <dbReference type="ARBA" id="ARBA00022989"/>
    </source>
</evidence>
<dbReference type="HOGENOM" id="CLU_036807_0_1_12"/>
<dbReference type="GO" id="GO:0015190">
    <property type="term" value="F:L-leucine transmembrane transporter activity"/>
    <property type="evidence" value="ECO:0007669"/>
    <property type="project" value="TreeGrafter"/>
</dbReference>
<dbReference type="GO" id="GO:0005886">
    <property type="term" value="C:plasma membrane"/>
    <property type="evidence" value="ECO:0007669"/>
    <property type="project" value="UniProtKB-SubCell"/>
</dbReference>
<comment type="similarity">
    <text evidence="2">Belongs to the branched chain amino acid transporter family.</text>
</comment>
<dbReference type="Pfam" id="PF05525">
    <property type="entry name" value="Branch_AA_trans"/>
    <property type="match status" value="1"/>
</dbReference>
<evidence type="ECO:0000313" key="11">
    <source>
        <dbReference type="Proteomes" id="UP000007939"/>
    </source>
</evidence>
<reference evidence="11" key="1">
    <citation type="submission" date="2011-04" db="EMBL/GenBank/DDBJ databases">
        <title>The complete genome of Spirochaeta coccoides DSM 17374.</title>
        <authorList>
            <person name="Lucas S."/>
            <person name="Copeland A."/>
            <person name="Lapidus A."/>
            <person name="Bruce D."/>
            <person name="Goodwin L."/>
            <person name="Pitluck S."/>
            <person name="Peters L."/>
            <person name="Kyrpides N."/>
            <person name="Mavromatis K."/>
            <person name="Pagani I."/>
            <person name="Ivanova N."/>
            <person name="Ovchinnikova G."/>
            <person name="Lu M."/>
            <person name="Detter J.C."/>
            <person name="Tapia R."/>
            <person name="Han C."/>
            <person name="Land M."/>
            <person name="Hauser L."/>
            <person name="Markowitz V."/>
            <person name="Cheng J.-F."/>
            <person name="Hugenholtz P."/>
            <person name="Woyke T."/>
            <person name="Wu D."/>
            <person name="Spring S."/>
            <person name="Schroeder M."/>
            <person name="Brambilla E."/>
            <person name="Klenk H.-P."/>
            <person name="Eisen J.A."/>
        </authorList>
    </citation>
    <scope>NUCLEOTIDE SEQUENCE [LARGE SCALE GENOMIC DNA]</scope>
    <source>
        <strain evidence="11">ATCC BAA-1237 / DSM 17374 / SPN1</strain>
    </source>
</reference>
<evidence type="ECO:0000256" key="6">
    <source>
        <dbReference type="ARBA" id="ARBA00022970"/>
    </source>
</evidence>
<evidence type="ECO:0000313" key="10">
    <source>
        <dbReference type="EMBL" id="AEC02730.1"/>
    </source>
</evidence>
<keyword evidence="3" id="KW-0813">Transport</keyword>
<sequence>MELKDKKLTPAQDMLVGSLLFGLFFGAGNLIFPVYMGQEAGTSIVPAVLGFLTTAIGVPFLGVVAIGVSRSSGLFNLSSRVHPFFGYMMTILLYLTIGPFFAIPRTASVSFEVGIASFVGESWRGGVLAGFSLLFFCGVLFFSLRNSNILTWVGKILNPLFLVFLSVLMGAALFFPMGELLPGSGDYSTAPFFSGFIAGYNTMDAIASLAFGIIVIQTLKDIGVSSPRGLAWGTVRAGGVSMVLMGLIYAILTFMGASSVGRIGMTSNGGLSLALIARHYFGSAGGVLLALIITLACLKTAVGLITACAGTFVRIFPRSLGYRTYVYVFTGISCLIANVGLTRIISLSVPVLMLLYPLAISLIILGLLSPFFRDSRNVYFCGIIAVIPVSIGDFLRSLPESVARLSSFGAYIDFCGKTFPWFELGLGWFVPLCVGTGAGWLWILIAGKRHFARNAGQEGTNEDS</sequence>
<dbReference type="AlphaFoldDB" id="F4GIW2"/>
<keyword evidence="4" id="KW-1003">Cell membrane</keyword>
<feature type="transmembrane region" description="Helical" evidence="9">
    <location>
        <begin position="156"/>
        <end position="177"/>
    </location>
</feature>
<dbReference type="InterPro" id="IPR004685">
    <property type="entry name" value="Brnchd-chn_aa_trnsp_Livcs"/>
</dbReference>
<dbReference type="GO" id="GO:0005304">
    <property type="term" value="F:L-valine transmembrane transporter activity"/>
    <property type="evidence" value="ECO:0007669"/>
    <property type="project" value="TreeGrafter"/>
</dbReference>
<evidence type="ECO:0000256" key="4">
    <source>
        <dbReference type="ARBA" id="ARBA00022475"/>
    </source>
</evidence>
<proteinExistence type="inferred from homology"/>